<comment type="caution">
    <text evidence="1">The sequence shown here is derived from an EMBL/GenBank/DDBJ whole genome shotgun (WGS) entry which is preliminary data.</text>
</comment>
<accession>A0A699WE19</accession>
<protein>
    <submittedName>
        <fullName evidence="1">Uncharacterized protein</fullName>
    </submittedName>
</protein>
<dbReference type="EMBL" id="BKCJ011660135">
    <property type="protein sequence ID" value="GFD45885.1"/>
    <property type="molecule type" value="Genomic_DNA"/>
</dbReference>
<organism evidence="1">
    <name type="scientific">Tanacetum cinerariifolium</name>
    <name type="common">Dalmatian daisy</name>
    <name type="synonym">Chrysanthemum cinerariifolium</name>
    <dbReference type="NCBI Taxonomy" id="118510"/>
    <lineage>
        <taxon>Eukaryota</taxon>
        <taxon>Viridiplantae</taxon>
        <taxon>Streptophyta</taxon>
        <taxon>Embryophyta</taxon>
        <taxon>Tracheophyta</taxon>
        <taxon>Spermatophyta</taxon>
        <taxon>Magnoliopsida</taxon>
        <taxon>eudicotyledons</taxon>
        <taxon>Gunneridae</taxon>
        <taxon>Pentapetalae</taxon>
        <taxon>asterids</taxon>
        <taxon>campanulids</taxon>
        <taxon>Asterales</taxon>
        <taxon>Asteraceae</taxon>
        <taxon>Asteroideae</taxon>
        <taxon>Anthemideae</taxon>
        <taxon>Anthemidinae</taxon>
        <taxon>Tanacetum</taxon>
    </lineage>
</organism>
<feature type="non-terminal residue" evidence="1">
    <location>
        <position position="1"/>
    </location>
</feature>
<evidence type="ECO:0000313" key="1">
    <source>
        <dbReference type="EMBL" id="GFD45885.1"/>
    </source>
</evidence>
<proteinExistence type="predicted"/>
<dbReference type="AlphaFoldDB" id="A0A699WE19"/>
<reference evidence="1" key="1">
    <citation type="journal article" date="2019" name="Sci. Rep.">
        <title>Draft genome of Tanacetum cinerariifolium, the natural source of mosquito coil.</title>
        <authorList>
            <person name="Yamashiro T."/>
            <person name="Shiraishi A."/>
            <person name="Satake H."/>
            <person name="Nakayama K."/>
        </authorList>
    </citation>
    <scope>NUCLEOTIDE SEQUENCE</scope>
</reference>
<name>A0A699WE19_TANCI</name>
<gene>
    <name evidence="1" type="ORF">Tci_917854</name>
</gene>
<sequence>HELGIRHIESSARQVVNALDFFPERGFDWKILQVANDGGHFGSACFGHTGCQVDTISFRVLGDGDPAGFVLVEQQPHYRIQAIQPHFLNRLDLLGPDAGHFGRAGEAFAQGFEGLF</sequence>